<keyword evidence="1" id="KW-0472">Membrane</keyword>
<dbReference type="EMBL" id="QWEI01000009">
    <property type="protein sequence ID" value="RHW34031.1"/>
    <property type="molecule type" value="Genomic_DNA"/>
</dbReference>
<keyword evidence="1" id="KW-1133">Transmembrane helix</keyword>
<proteinExistence type="predicted"/>
<gene>
    <name evidence="2" type="ORF">D1B33_14625</name>
</gene>
<comment type="caution">
    <text evidence="2">The sequence shown here is derived from an EMBL/GenBank/DDBJ whole genome shotgun (WGS) entry which is preliminary data.</text>
</comment>
<protein>
    <submittedName>
        <fullName evidence="2">Uncharacterized protein</fullName>
    </submittedName>
</protein>
<reference evidence="2 3" key="1">
    <citation type="submission" date="2018-08" db="EMBL/GenBank/DDBJ databases">
        <title>Lysinibacillus sp. YLB-03 draft genome sequence.</title>
        <authorList>
            <person name="Yu L."/>
        </authorList>
    </citation>
    <scope>NUCLEOTIDE SEQUENCE [LARGE SCALE GENOMIC DNA]</scope>
    <source>
        <strain evidence="2 3">YLB-03</strain>
    </source>
</reference>
<dbReference type="RefSeq" id="WP_118877145.1">
    <property type="nucleotide sequence ID" value="NZ_QWEI01000009.1"/>
</dbReference>
<name>A0A396S4Y6_9BACL</name>
<accession>A0A396S4Y6</accession>
<evidence type="ECO:0000313" key="2">
    <source>
        <dbReference type="EMBL" id="RHW34031.1"/>
    </source>
</evidence>
<evidence type="ECO:0000256" key="1">
    <source>
        <dbReference type="SAM" id="Phobius"/>
    </source>
</evidence>
<dbReference type="OrthoDB" id="2425643at2"/>
<dbReference type="AlphaFoldDB" id="A0A396S4Y6"/>
<feature type="transmembrane region" description="Helical" evidence="1">
    <location>
        <begin position="7"/>
        <end position="25"/>
    </location>
</feature>
<evidence type="ECO:0000313" key="3">
    <source>
        <dbReference type="Proteomes" id="UP000265692"/>
    </source>
</evidence>
<keyword evidence="3" id="KW-1185">Reference proteome</keyword>
<dbReference type="Proteomes" id="UP000265692">
    <property type="component" value="Unassembled WGS sequence"/>
</dbReference>
<organism evidence="2 3">
    <name type="scientific">Ureibacillus yapensis</name>
    <dbReference type="NCBI Taxonomy" id="2304605"/>
    <lineage>
        <taxon>Bacteria</taxon>
        <taxon>Bacillati</taxon>
        <taxon>Bacillota</taxon>
        <taxon>Bacilli</taxon>
        <taxon>Bacillales</taxon>
        <taxon>Caryophanaceae</taxon>
        <taxon>Ureibacillus</taxon>
    </lineage>
</organism>
<sequence length="206" mass="23434">MKKNLEPILIIILFSLVAGIALYFADSTDAQKVEKYIKEKYGFKIGVEQVIENGIAAHPTFVVFPKKHPDLLFKATLNPSTDTITDDYPEALKADKALHKLEKVIPAIEQLGFESYDEEFKVSYLGSKKRTLKLYSSTPIDPASLKEEKLERFFELQQLIKESGASITHVMVEDNREPVESNSIYFAMTDMKDVKTKEEVLRLLSK</sequence>
<keyword evidence="1" id="KW-0812">Transmembrane</keyword>